<dbReference type="InterPro" id="IPR029044">
    <property type="entry name" value="Nucleotide-diphossugar_trans"/>
</dbReference>
<dbReference type="VEuPathDB" id="FungiDB:BON22_0242"/>
<feature type="transmembrane region" description="Helical" evidence="3">
    <location>
        <begin position="86"/>
        <end position="108"/>
    </location>
</feature>
<evidence type="ECO:0000256" key="3">
    <source>
        <dbReference type="SAM" id="Phobius"/>
    </source>
</evidence>
<evidence type="ECO:0000256" key="1">
    <source>
        <dbReference type="ARBA" id="ARBA00009003"/>
    </source>
</evidence>
<reference evidence="6" key="2">
    <citation type="journal article" date="2017" name="Genome Announc.">
        <title>Genome sequences of Cyberlindnera fabianii 65, Pichia kudriavzevii 129, and Saccharomyces cerevisiae 131 isolated from fermented masau fruits in Zimbabwe.</title>
        <authorList>
            <person name="van Rijswijck I.M.H."/>
            <person name="Derks M.F.L."/>
            <person name="Abee T."/>
            <person name="de Ridder D."/>
            <person name="Smid E.J."/>
        </authorList>
    </citation>
    <scope>NUCLEOTIDE SEQUENCE [LARGE SCALE GENOMIC DNA]</scope>
    <source>
        <strain evidence="6">65</strain>
    </source>
</reference>
<keyword evidence="6" id="KW-1185">Reference proteome</keyword>
<dbReference type="AlphaFoldDB" id="A0A061AQJ3"/>
<dbReference type="GO" id="GO:0000136">
    <property type="term" value="C:mannan polymerase complex"/>
    <property type="evidence" value="ECO:0007669"/>
    <property type="project" value="TreeGrafter"/>
</dbReference>
<evidence type="ECO:0000256" key="2">
    <source>
        <dbReference type="SAM" id="MobiDB-lite"/>
    </source>
</evidence>
<dbReference type="PANTHER" id="PTHR31834:SF1">
    <property type="entry name" value="INITIATION-SPECIFIC ALPHA-1,6-MANNOSYLTRANSFERASE"/>
    <property type="match status" value="1"/>
</dbReference>
<evidence type="ECO:0000313" key="5">
    <source>
        <dbReference type="EMBL" id="ONH69977.1"/>
    </source>
</evidence>
<keyword evidence="3" id="KW-0472">Membrane</keyword>
<dbReference type="EMBL" id="MPUK01000001">
    <property type="protein sequence ID" value="ONH69977.1"/>
    <property type="molecule type" value="Genomic_DNA"/>
</dbReference>
<name>A0A061AQJ3_CYBFA</name>
<evidence type="ECO:0000313" key="6">
    <source>
        <dbReference type="Proteomes" id="UP000189513"/>
    </source>
</evidence>
<dbReference type="GO" id="GO:0006487">
    <property type="term" value="P:protein N-linked glycosylation"/>
    <property type="evidence" value="ECO:0007669"/>
    <property type="project" value="TreeGrafter"/>
</dbReference>
<dbReference type="SUPFAM" id="SSF53448">
    <property type="entry name" value="Nucleotide-diphospho-sugar transferases"/>
    <property type="match status" value="1"/>
</dbReference>
<sequence>MAKLLSRTRSAATGSHSLPNTRSHKSRRSPQSIDDSSATTDSESSADEFRNEKHTSPTQARKQITAPHWPMGAQPFVLQRLLPRRLLVVLVATGILYSLLALNTASFLNPHVITSNGSTPEAATTELQIHKLEEALTQHIESNPDELSDHMRALLAQAPSEETSTTRDNIVDPSSSNFVDYVERYDENDLRSRLAKSFPYDRSTKIPKLIWQIWKEPIEQVKNNEVAKYMHSWAEQVDDGYEYRVVTDADIDTVVSQLYGNFSEIIDAFKAMPLDILKFDFLRYLLLYARGGIYSDVDALAFKPLKSWADSPNEITDYISDLPSENVGFVVGIEGDHDRPDWRFFTSRRLQFCQWTFKSKPGHPVLRELIHKITQTTLKNYSERLNHVKIGRQYYTLHSVYTVLEWTGPAAFTDALFSHFNKVFNIAKWTGINKETPKEIKNVEFEEYHKEKNRITEKKHVGWTNFTRLMQPAMFDDVLVLPIASFNGFADDLPYKVDDELVYVKHEFHGTWKNM</sequence>
<dbReference type="PANTHER" id="PTHR31834">
    <property type="entry name" value="INITIATION-SPECIFIC ALPHA-1,6-MANNOSYLTRANSFERASE"/>
    <property type="match status" value="1"/>
</dbReference>
<dbReference type="Gene3D" id="3.90.550.20">
    <property type="match status" value="1"/>
</dbReference>
<keyword evidence="5" id="KW-0328">Glycosyltransferase</keyword>
<dbReference type="GO" id="GO:0000009">
    <property type="term" value="F:alpha-1,6-mannosyltransferase activity"/>
    <property type="evidence" value="ECO:0007669"/>
    <property type="project" value="InterPro"/>
</dbReference>
<keyword evidence="5" id="KW-0808">Transferase</keyword>
<dbReference type="InterPro" id="IPR039367">
    <property type="entry name" value="Och1-like"/>
</dbReference>
<dbReference type="EMBL" id="LK052886">
    <property type="protein sequence ID" value="CDR37633.1"/>
    <property type="molecule type" value="Genomic_DNA"/>
</dbReference>
<dbReference type="OrthoDB" id="409543at2759"/>
<feature type="region of interest" description="Disordered" evidence="2">
    <location>
        <begin position="1"/>
        <end position="67"/>
    </location>
</feature>
<reference evidence="5" key="3">
    <citation type="submission" date="2017-01" db="EMBL/GenBank/DDBJ databases">
        <authorList>
            <person name="Mah S.A."/>
            <person name="Swanson W.J."/>
            <person name="Moy G.W."/>
            <person name="Vacquier V.D."/>
        </authorList>
    </citation>
    <scope>NUCLEOTIDE SEQUENCE [LARGE SCALE GENOMIC DNA]</scope>
    <source>
        <strain evidence="5">65</strain>
    </source>
</reference>
<protein>
    <submittedName>
        <fullName evidence="4">CYFA0S01e13762g1_1</fullName>
    </submittedName>
    <submittedName>
        <fullName evidence="5">Initiation-specific alpha-1,6-mannosyltransferase</fullName>
    </submittedName>
</protein>
<comment type="similarity">
    <text evidence="1">Belongs to the glycosyltransferase 32 family.</text>
</comment>
<dbReference type="STRING" id="36022.A0A061AQJ3"/>
<evidence type="ECO:0000313" key="4">
    <source>
        <dbReference type="EMBL" id="CDR37633.1"/>
    </source>
</evidence>
<dbReference type="OMA" id="WNDYYAR"/>
<organism evidence="4">
    <name type="scientific">Cyberlindnera fabianii</name>
    <name type="common">Yeast</name>
    <name type="synonym">Hansenula fabianii</name>
    <dbReference type="NCBI Taxonomy" id="36022"/>
    <lineage>
        <taxon>Eukaryota</taxon>
        <taxon>Fungi</taxon>
        <taxon>Dikarya</taxon>
        <taxon>Ascomycota</taxon>
        <taxon>Saccharomycotina</taxon>
        <taxon>Saccharomycetes</taxon>
        <taxon>Phaffomycetales</taxon>
        <taxon>Phaffomycetaceae</taxon>
        <taxon>Cyberlindnera</taxon>
    </lineage>
</organism>
<accession>A0A061AQJ3</accession>
<gene>
    <name evidence="5" type="ORF">BON22_0242</name>
    <name evidence="4" type="ORF">CYFA0S_01e13762g</name>
</gene>
<proteinExistence type="inferred from homology"/>
<feature type="compositionally biased region" description="Low complexity" evidence="2">
    <location>
        <begin position="34"/>
        <end position="43"/>
    </location>
</feature>
<dbReference type="InterPro" id="IPR007577">
    <property type="entry name" value="GlycoTrfase_DXD_sugar-bd_CS"/>
</dbReference>
<feature type="compositionally biased region" description="Polar residues" evidence="2">
    <location>
        <begin position="7"/>
        <end position="21"/>
    </location>
</feature>
<keyword evidence="3" id="KW-0812">Transmembrane</keyword>
<dbReference type="Proteomes" id="UP000189513">
    <property type="component" value="Unassembled WGS sequence"/>
</dbReference>
<dbReference type="Pfam" id="PF04488">
    <property type="entry name" value="Gly_transf_sug"/>
    <property type="match status" value="1"/>
</dbReference>
<keyword evidence="3" id="KW-1133">Transmembrane helix</keyword>
<reference evidence="4" key="1">
    <citation type="journal article" date="2014" name="Genome Announc.">
        <title>Genome sequence of the yeast Cyberlindnera fabianii (Hansenula fabianii).</title>
        <authorList>
            <person name="Freel K.C."/>
            <person name="Sarilar V."/>
            <person name="Neuveglise C."/>
            <person name="Devillers H."/>
            <person name="Friedrich A."/>
            <person name="Schacherer J."/>
        </authorList>
    </citation>
    <scope>NUCLEOTIDE SEQUENCE</scope>
    <source>
        <strain evidence="4">YJS4271</strain>
    </source>
</reference>